<dbReference type="SMART" id="SM00901">
    <property type="entry name" value="FRG"/>
    <property type="match status" value="1"/>
</dbReference>
<sequence>MRKITPGNYEEIPPFTGYDKFVLEKHKDFCIPVSKLELWSEFLHVTNDGFLKDQDRNFIFRGHSDSNWILSSTLYRLCNNLNAEKADDILNKFSENLKESNLDGKEKYAKDLIGSQLWFLGRHHGLMTPLLDWTYDSKTALYFAFEDITSSSKGQYSAIYFFDVKKAKEQLGAKIEFQDCLCPDNTRVLNQKGLFTLTEKYLPIECFLDEGSHEYFRKIYIKRTDSKKCIEHLDEKGISKRTLYPDSIEGVVQYCNQYAQKYYARTGGGQLVAITQETIDIIKEKCEIQEWLAENLDSSNGELKLESVVNLVQKIFSNFRKKACTDPVKIKAVNEVYTDIFKTE</sequence>
<evidence type="ECO:0000313" key="2">
    <source>
        <dbReference type="EMBL" id="KRG22679.1"/>
    </source>
</evidence>
<reference evidence="3" key="3">
    <citation type="submission" date="2021-06" db="EMBL/GenBank/DDBJ databases">
        <title>Genomic Description and Analysis of Intracellular Bacteria, Candidatus Berkiella cookevillensis and Candidatus Berkiella aquae.</title>
        <authorList>
            <person name="Kidane D.T."/>
            <person name="Mehari Y.T."/>
            <person name="Rice F.C."/>
            <person name="Arivett B.A."/>
            <person name="Farone A.L."/>
            <person name="Berk S.G."/>
            <person name="Farone M.B."/>
        </authorList>
    </citation>
    <scope>NUCLEOTIDE SEQUENCE</scope>
    <source>
        <strain evidence="3">HT99</strain>
    </source>
</reference>
<dbReference type="STRING" id="295108.HT99x_00217"/>
<dbReference type="OrthoDB" id="9816036at2"/>
<evidence type="ECO:0000313" key="3">
    <source>
        <dbReference type="EMBL" id="MCS5711959.1"/>
    </source>
</evidence>
<dbReference type="RefSeq" id="WP_075064868.1">
    <property type="nucleotide sequence ID" value="NZ_LKAJ02000001.1"/>
</dbReference>
<organism evidence="2">
    <name type="scientific">Candidatus Berkiella aquae</name>
    <dbReference type="NCBI Taxonomy" id="295108"/>
    <lineage>
        <taxon>Bacteria</taxon>
        <taxon>Pseudomonadati</taxon>
        <taxon>Pseudomonadota</taxon>
        <taxon>Gammaproteobacteria</taxon>
        <taxon>Candidatus Berkiellales</taxon>
        <taxon>Candidatus Berkiellaceae</taxon>
        <taxon>Candidatus Berkiella</taxon>
    </lineage>
</organism>
<feature type="domain" description="FRG" evidence="1">
    <location>
        <begin position="54"/>
        <end position="160"/>
    </location>
</feature>
<name>A0A0Q9Z0U8_9GAMM</name>
<protein>
    <submittedName>
        <fullName evidence="2">FRG domain protein</fullName>
    </submittedName>
    <submittedName>
        <fullName evidence="3">FRG domain-containing protein</fullName>
    </submittedName>
</protein>
<keyword evidence="4" id="KW-1185">Reference proteome</keyword>
<dbReference type="InterPro" id="IPR014966">
    <property type="entry name" value="FRG-dom"/>
</dbReference>
<comment type="caution">
    <text evidence="2">The sequence shown here is derived from an EMBL/GenBank/DDBJ whole genome shotgun (WGS) entry which is preliminary data.</text>
</comment>
<proteinExistence type="predicted"/>
<reference evidence="2" key="1">
    <citation type="submission" date="2015-09" db="EMBL/GenBank/DDBJ databases">
        <title>Draft Genome Sequences of Two Novel Amoeba-resistant Intranuclear Bacteria, Candidatus Berkiella cookevillensis and Candidatus Berkiella aquae.</title>
        <authorList>
            <person name="Mehari Y.T."/>
            <person name="Arivett B.A."/>
            <person name="Farone A.L."/>
            <person name="Gunderson J.H."/>
            <person name="Farone M.B."/>
        </authorList>
    </citation>
    <scope>NUCLEOTIDE SEQUENCE [LARGE SCALE GENOMIC DNA]</scope>
    <source>
        <strain evidence="2">HT99</strain>
    </source>
</reference>
<gene>
    <name evidence="2" type="ORF">HT99x_00217</name>
    <name evidence="3" type="ORF">HT99x_011000</name>
</gene>
<evidence type="ECO:0000313" key="4">
    <source>
        <dbReference type="Proteomes" id="UP000051497"/>
    </source>
</evidence>
<evidence type="ECO:0000259" key="1">
    <source>
        <dbReference type="SMART" id="SM00901"/>
    </source>
</evidence>
<dbReference type="AlphaFoldDB" id="A0A0Q9Z0U8"/>
<reference evidence="3" key="2">
    <citation type="journal article" date="2016" name="Genome Announc.">
        <title>Draft Genome Sequences of Two Novel Amoeba-Resistant Intranuclear Bacteria, 'Candidatus Berkiella cookevillensis' and 'Candidatus Berkiella aquae'.</title>
        <authorList>
            <person name="Mehari Y.T."/>
            <person name="Arivett B.A."/>
            <person name="Farone A.L."/>
            <person name="Gunderson J.H."/>
            <person name="Farone M.B."/>
        </authorList>
    </citation>
    <scope>NUCLEOTIDE SEQUENCE</scope>
    <source>
        <strain evidence="3">HT99</strain>
    </source>
</reference>
<accession>A0A0Q9Z0U8</accession>
<dbReference type="Proteomes" id="UP000051497">
    <property type="component" value="Unassembled WGS sequence"/>
</dbReference>
<dbReference type="EMBL" id="LKAJ02000001">
    <property type="protein sequence ID" value="MCS5711959.1"/>
    <property type="molecule type" value="Genomic_DNA"/>
</dbReference>
<dbReference type="Pfam" id="PF08867">
    <property type="entry name" value="FRG"/>
    <property type="match status" value="1"/>
</dbReference>
<dbReference type="EMBL" id="LKAJ01000001">
    <property type="protein sequence ID" value="KRG22679.1"/>
    <property type="molecule type" value="Genomic_DNA"/>
</dbReference>